<dbReference type="AlphaFoldDB" id="R7V4R1"/>
<reference evidence="4" key="1">
    <citation type="submission" date="2012-12" db="EMBL/GenBank/DDBJ databases">
        <authorList>
            <person name="Hellsten U."/>
            <person name="Grimwood J."/>
            <person name="Chapman J.A."/>
            <person name="Shapiro H."/>
            <person name="Aerts A."/>
            <person name="Otillar R.P."/>
            <person name="Terry A.Y."/>
            <person name="Boore J.L."/>
            <person name="Simakov O."/>
            <person name="Marletaz F."/>
            <person name="Cho S.-J."/>
            <person name="Edsinger-Gonzales E."/>
            <person name="Havlak P."/>
            <person name="Kuo D.-H."/>
            <person name="Larsson T."/>
            <person name="Lv J."/>
            <person name="Arendt D."/>
            <person name="Savage R."/>
            <person name="Osoegawa K."/>
            <person name="de Jong P."/>
            <person name="Lindberg D.R."/>
            <person name="Seaver E.C."/>
            <person name="Weisblat D.A."/>
            <person name="Putnam N.H."/>
            <person name="Grigoriev I.V."/>
            <person name="Rokhsar D.S."/>
        </authorList>
    </citation>
    <scope>NUCLEOTIDE SEQUENCE</scope>
    <source>
        <strain evidence="4">I ESC-2004</strain>
    </source>
</reference>
<accession>R7V4R1</accession>
<reference evidence="2 4" key="2">
    <citation type="journal article" date="2013" name="Nature">
        <title>Insights into bilaterian evolution from three spiralian genomes.</title>
        <authorList>
            <person name="Simakov O."/>
            <person name="Marletaz F."/>
            <person name="Cho S.J."/>
            <person name="Edsinger-Gonzales E."/>
            <person name="Havlak P."/>
            <person name="Hellsten U."/>
            <person name="Kuo D.H."/>
            <person name="Larsson T."/>
            <person name="Lv J."/>
            <person name="Arendt D."/>
            <person name="Savage R."/>
            <person name="Osoegawa K."/>
            <person name="de Jong P."/>
            <person name="Grimwood J."/>
            <person name="Chapman J.A."/>
            <person name="Shapiro H."/>
            <person name="Aerts A."/>
            <person name="Otillar R.P."/>
            <person name="Terry A.Y."/>
            <person name="Boore J.L."/>
            <person name="Grigoriev I.V."/>
            <person name="Lindberg D.R."/>
            <person name="Seaver E.C."/>
            <person name="Weisblat D.A."/>
            <person name="Putnam N.H."/>
            <person name="Rokhsar D.S."/>
        </authorList>
    </citation>
    <scope>NUCLEOTIDE SEQUENCE</scope>
    <source>
        <strain evidence="2 4">I ESC-2004</strain>
    </source>
</reference>
<dbReference type="HOGENOM" id="CLU_1673589_0_0_1"/>
<dbReference type="EMBL" id="AMQN01005969">
    <property type="status" value="NOT_ANNOTATED_CDS"/>
    <property type="molecule type" value="Genomic_DNA"/>
</dbReference>
<reference evidence="3" key="3">
    <citation type="submission" date="2015-06" db="UniProtKB">
        <authorList>
            <consortium name="EnsemblMetazoa"/>
        </authorList>
    </citation>
    <scope>IDENTIFICATION</scope>
</reference>
<dbReference type="EnsemblMetazoa" id="CapteT187023">
    <property type="protein sequence ID" value="CapteP187023"/>
    <property type="gene ID" value="CapteG187023"/>
</dbReference>
<protein>
    <submittedName>
        <fullName evidence="2 3">Uncharacterized protein</fullName>
    </submittedName>
</protein>
<proteinExistence type="predicted"/>
<gene>
    <name evidence="2" type="ORF">CAPTEDRAFT_187023</name>
</gene>
<dbReference type="Proteomes" id="UP000014760">
    <property type="component" value="Unassembled WGS sequence"/>
</dbReference>
<evidence type="ECO:0000313" key="4">
    <source>
        <dbReference type="Proteomes" id="UP000014760"/>
    </source>
</evidence>
<keyword evidence="4" id="KW-1185">Reference proteome</keyword>
<evidence type="ECO:0000313" key="2">
    <source>
        <dbReference type="EMBL" id="ELU10755.1"/>
    </source>
</evidence>
<feature type="region of interest" description="Disordered" evidence="1">
    <location>
        <begin position="54"/>
        <end position="73"/>
    </location>
</feature>
<evidence type="ECO:0000313" key="3">
    <source>
        <dbReference type="EnsemblMetazoa" id="CapteP187023"/>
    </source>
</evidence>
<sequence>MFCQLSVAEKEYKKKRGPLYKDIRSCAAKSKKDDPQPKSSRFYHYSNYGNYGGSDSAPAQHPDANGNANSDTPYAKDYGQNYANYGFDYDAGGGSISYDYVDKSEPLRCYSCHYHIQYGHTMGMEECNDPFDGSVIPDVVCEGPCGKVYRKLDNIGEFMIARNCMPSCKEVQDAEGFKSFENYM</sequence>
<organism evidence="2">
    <name type="scientific">Capitella teleta</name>
    <name type="common">Polychaete worm</name>
    <dbReference type="NCBI Taxonomy" id="283909"/>
    <lineage>
        <taxon>Eukaryota</taxon>
        <taxon>Metazoa</taxon>
        <taxon>Spiralia</taxon>
        <taxon>Lophotrochozoa</taxon>
        <taxon>Annelida</taxon>
        <taxon>Polychaeta</taxon>
        <taxon>Sedentaria</taxon>
        <taxon>Scolecida</taxon>
        <taxon>Capitellidae</taxon>
        <taxon>Capitella</taxon>
    </lineage>
</organism>
<evidence type="ECO:0000256" key="1">
    <source>
        <dbReference type="SAM" id="MobiDB-lite"/>
    </source>
</evidence>
<dbReference type="EMBL" id="KB297235">
    <property type="protein sequence ID" value="ELU10755.1"/>
    <property type="molecule type" value="Genomic_DNA"/>
</dbReference>
<name>R7V4R1_CAPTE</name>